<organism evidence="2 3">
    <name type="scientific">Cymbomonas tetramitiformis</name>
    <dbReference type="NCBI Taxonomy" id="36881"/>
    <lineage>
        <taxon>Eukaryota</taxon>
        <taxon>Viridiplantae</taxon>
        <taxon>Chlorophyta</taxon>
        <taxon>Pyramimonadophyceae</taxon>
        <taxon>Pyramimonadales</taxon>
        <taxon>Pyramimonadaceae</taxon>
        <taxon>Cymbomonas</taxon>
    </lineage>
</organism>
<dbReference type="Proteomes" id="UP001190700">
    <property type="component" value="Unassembled WGS sequence"/>
</dbReference>
<accession>A0AAE0ERU5</accession>
<evidence type="ECO:0000256" key="1">
    <source>
        <dbReference type="SAM" id="MobiDB-lite"/>
    </source>
</evidence>
<protein>
    <submittedName>
        <fullName evidence="2">Uncharacterized protein</fullName>
    </submittedName>
</protein>
<keyword evidence="3" id="KW-1185">Reference proteome</keyword>
<sequence length="302" mass="32326">MPLALSKRCPALRVDLQASTLCKDAPAPKADHDIAWTYQDLLYADGSWCPPEPQKHDAQRPAHDALLLAPPMHGVERAAWGMTWNYEDLLYAGGSWCPPEPPKRDVQRPVRSASLPVPPAQGSEQAALDTLQGSEQAALDEPQLACSVQLPASSAYSAERSMTKTPSRECARLPPTREHARMPHTGTAKAPPTDCPTRHAILMVPRGGAQRVHGDWAPSRLFGEEMSGPGSVTPHTRAPATSAERSTHVRVAAEACVADAPGEMAPSDGTPRHTQTRGAALVLVSLQGEHERCSPAPFPTAP</sequence>
<proteinExistence type="predicted"/>
<name>A0AAE0ERU5_9CHLO</name>
<dbReference type="AlphaFoldDB" id="A0AAE0ERU5"/>
<dbReference type="EMBL" id="LGRX02034360">
    <property type="protein sequence ID" value="KAK3238014.1"/>
    <property type="molecule type" value="Genomic_DNA"/>
</dbReference>
<feature type="region of interest" description="Disordered" evidence="1">
    <location>
        <begin position="97"/>
        <end position="125"/>
    </location>
</feature>
<gene>
    <name evidence="2" type="ORF">CYMTET_51951</name>
</gene>
<evidence type="ECO:0000313" key="2">
    <source>
        <dbReference type="EMBL" id="KAK3238014.1"/>
    </source>
</evidence>
<feature type="region of interest" description="Disordered" evidence="1">
    <location>
        <begin position="227"/>
        <end position="246"/>
    </location>
</feature>
<evidence type="ECO:0000313" key="3">
    <source>
        <dbReference type="Proteomes" id="UP001190700"/>
    </source>
</evidence>
<reference evidence="2 3" key="1">
    <citation type="journal article" date="2015" name="Genome Biol. Evol.">
        <title>Comparative Genomics of a Bacterivorous Green Alga Reveals Evolutionary Causalities and Consequences of Phago-Mixotrophic Mode of Nutrition.</title>
        <authorList>
            <person name="Burns J.A."/>
            <person name="Paasch A."/>
            <person name="Narechania A."/>
            <person name="Kim E."/>
        </authorList>
    </citation>
    <scope>NUCLEOTIDE SEQUENCE [LARGE SCALE GENOMIC DNA]</scope>
    <source>
        <strain evidence="2 3">PLY_AMNH</strain>
    </source>
</reference>
<comment type="caution">
    <text evidence="2">The sequence shown here is derived from an EMBL/GenBank/DDBJ whole genome shotgun (WGS) entry which is preliminary data.</text>
</comment>